<proteinExistence type="predicted"/>
<evidence type="ECO:0000256" key="1">
    <source>
        <dbReference type="ARBA" id="ARBA00022801"/>
    </source>
</evidence>
<dbReference type="Gene3D" id="3.40.50.1000">
    <property type="entry name" value="HAD superfamily/HAD-like"/>
    <property type="match status" value="1"/>
</dbReference>
<dbReference type="GO" id="GO:0016787">
    <property type="term" value="F:hydrolase activity"/>
    <property type="evidence" value="ECO:0007669"/>
    <property type="project" value="UniProtKB-KW"/>
</dbReference>
<gene>
    <name evidence="2" type="ORF">MNBD_ALPHA09-1085</name>
</gene>
<reference evidence="2" key="1">
    <citation type="submission" date="2018-06" db="EMBL/GenBank/DDBJ databases">
        <authorList>
            <person name="Zhirakovskaya E."/>
        </authorList>
    </citation>
    <scope>NUCLEOTIDE SEQUENCE</scope>
</reference>
<accession>A0A3B0T6M9</accession>
<dbReference type="SFLD" id="SFLDG01129">
    <property type="entry name" value="C1.5:_HAD__Beta-PGM__Phosphata"/>
    <property type="match status" value="1"/>
</dbReference>
<organism evidence="2">
    <name type="scientific">hydrothermal vent metagenome</name>
    <dbReference type="NCBI Taxonomy" id="652676"/>
    <lineage>
        <taxon>unclassified sequences</taxon>
        <taxon>metagenomes</taxon>
        <taxon>ecological metagenomes</taxon>
    </lineage>
</organism>
<dbReference type="SFLD" id="SFLDS00003">
    <property type="entry name" value="Haloacid_Dehalogenase"/>
    <property type="match status" value="1"/>
</dbReference>
<evidence type="ECO:0000313" key="2">
    <source>
        <dbReference type="EMBL" id="VAW10082.1"/>
    </source>
</evidence>
<dbReference type="EMBL" id="UOEM01000004">
    <property type="protein sequence ID" value="VAW10082.1"/>
    <property type="molecule type" value="Genomic_DNA"/>
</dbReference>
<evidence type="ECO:0008006" key="3">
    <source>
        <dbReference type="Google" id="ProtNLM"/>
    </source>
</evidence>
<keyword evidence="1" id="KW-0378">Hydrolase</keyword>
<dbReference type="SUPFAM" id="SSF56784">
    <property type="entry name" value="HAD-like"/>
    <property type="match status" value="1"/>
</dbReference>
<dbReference type="Pfam" id="PF13419">
    <property type="entry name" value="HAD_2"/>
    <property type="match status" value="1"/>
</dbReference>
<dbReference type="InterPro" id="IPR036412">
    <property type="entry name" value="HAD-like_sf"/>
</dbReference>
<dbReference type="PRINTS" id="PR00413">
    <property type="entry name" value="HADHALOGNASE"/>
</dbReference>
<dbReference type="AlphaFoldDB" id="A0A3B0T6M9"/>
<dbReference type="InterPro" id="IPR023214">
    <property type="entry name" value="HAD_sf"/>
</dbReference>
<protein>
    <recommendedName>
        <fullName evidence="3">HAD family hydrolase</fullName>
    </recommendedName>
</protein>
<dbReference type="InterPro" id="IPR051540">
    <property type="entry name" value="S-2-haloacid_dehalogenase"/>
</dbReference>
<dbReference type="InterPro" id="IPR006439">
    <property type="entry name" value="HAD-SF_hydro_IA"/>
</dbReference>
<dbReference type="PANTHER" id="PTHR43316:SF3">
    <property type="entry name" value="HALOACID DEHALOGENASE, TYPE II (AFU_ORTHOLOGUE AFUA_2G07750)-RELATED"/>
    <property type="match status" value="1"/>
</dbReference>
<name>A0A3B0T6M9_9ZZZZ</name>
<sequence length="229" mass="25173">MDGYSSNCGRTIYMKAFLFDACDVLYHRPRYEEDLDRFFGPDRRRIFHEQGRAFKDLQARAAVGALTVEGMFDAMLGLYGLPPERTGEGRRFLRDAMADVEFFDGVASTLHRLKADGLKLGVVTNSFQRSATKLSWMARGGIDGVWDVFVSSSETGLLKPGPEIFLAALENLGCVPADAAYIAHAADELAGAKAVGMTAIAFNRDDETVQADHVIMHFGDLIDLARSLP</sequence>
<dbReference type="PANTHER" id="PTHR43316">
    <property type="entry name" value="HYDROLASE, HALOACID DELAHOGENASE-RELATED"/>
    <property type="match status" value="1"/>
</dbReference>
<dbReference type="InterPro" id="IPR041492">
    <property type="entry name" value="HAD_2"/>
</dbReference>